<protein>
    <submittedName>
        <fullName evidence="1">Uncharacterized protein</fullName>
    </submittedName>
</protein>
<organism evidence="1 2">
    <name type="scientific">Rhizophagus irregularis</name>
    <dbReference type="NCBI Taxonomy" id="588596"/>
    <lineage>
        <taxon>Eukaryota</taxon>
        <taxon>Fungi</taxon>
        <taxon>Fungi incertae sedis</taxon>
        <taxon>Mucoromycota</taxon>
        <taxon>Glomeromycotina</taxon>
        <taxon>Glomeromycetes</taxon>
        <taxon>Glomerales</taxon>
        <taxon>Glomeraceae</taxon>
        <taxon>Rhizophagus</taxon>
    </lineage>
</organism>
<reference evidence="1 2" key="1">
    <citation type="submission" date="2015-10" db="EMBL/GenBank/DDBJ databases">
        <title>Genome analyses suggest a sexual origin of heterokaryosis in a supposedly ancient asexual fungus.</title>
        <authorList>
            <person name="Ropars J."/>
            <person name="Sedzielewska K."/>
            <person name="Noel J."/>
            <person name="Charron P."/>
            <person name="Farinelli L."/>
            <person name="Marton T."/>
            <person name="Kruger M."/>
            <person name="Pelin A."/>
            <person name="Brachmann A."/>
            <person name="Corradi N."/>
        </authorList>
    </citation>
    <scope>NUCLEOTIDE SEQUENCE [LARGE SCALE GENOMIC DNA]</scope>
    <source>
        <strain evidence="1 2">A4</strain>
    </source>
</reference>
<proteinExistence type="predicted"/>
<dbReference type="VEuPathDB" id="FungiDB:FUN_018985"/>
<dbReference type="AlphaFoldDB" id="A0A2I1GR78"/>
<dbReference type="OrthoDB" id="2402189at2759"/>
<dbReference type="VEuPathDB" id="FungiDB:RhiirA1_468079"/>
<keyword evidence="2" id="KW-1185">Reference proteome</keyword>
<sequence length="212" mass="25622">MEIVGNFYNEFNQFKSRNVLVNNTLDTKKTILNEIFQDSNEEEGIWIKRAEETKDVSDHLINLFEQKDKIMNNTFTLTENVLKLLQRKEIFRFRDKVSDFNDEVEKRLGHDTWKEIVCIYNRRVNTGKDFKSEDYEYLTKLEEVLNKVNITKVEFELLFRMKRTSNCEFHQDRKKRTLDQELDSLEVSFPNELKDLKIPLKKLLLALKKWWD</sequence>
<evidence type="ECO:0000313" key="2">
    <source>
        <dbReference type="Proteomes" id="UP000234323"/>
    </source>
</evidence>
<comment type="caution">
    <text evidence="1">The sequence shown here is derived from an EMBL/GenBank/DDBJ whole genome shotgun (WGS) entry which is preliminary data.</text>
</comment>
<dbReference type="VEuPathDB" id="FungiDB:RhiirFUN_011678"/>
<accession>A0A2I1GR78</accession>
<name>A0A2I1GR78_9GLOM</name>
<evidence type="ECO:0000313" key="1">
    <source>
        <dbReference type="EMBL" id="PKY49119.1"/>
    </source>
</evidence>
<dbReference type="EMBL" id="LLXI01000704">
    <property type="protein sequence ID" value="PKY49119.1"/>
    <property type="molecule type" value="Genomic_DNA"/>
</dbReference>
<dbReference type="Proteomes" id="UP000234323">
    <property type="component" value="Unassembled WGS sequence"/>
</dbReference>
<gene>
    <name evidence="1" type="ORF">RhiirA4_464950</name>
</gene>